<evidence type="ECO:0000313" key="2">
    <source>
        <dbReference type="Proteomes" id="UP000299102"/>
    </source>
</evidence>
<evidence type="ECO:0000313" key="1">
    <source>
        <dbReference type="EMBL" id="GBP16589.1"/>
    </source>
</evidence>
<keyword evidence="2" id="KW-1185">Reference proteome</keyword>
<dbReference type="Proteomes" id="UP000299102">
    <property type="component" value="Unassembled WGS sequence"/>
</dbReference>
<dbReference type="AlphaFoldDB" id="A0A4C1TRJ2"/>
<organism evidence="1 2">
    <name type="scientific">Eumeta variegata</name>
    <name type="common">Bagworm moth</name>
    <name type="synonym">Eumeta japonica</name>
    <dbReference type="NCBI Taxonomy" id="151549"/>
    <lineage>
        <taxon>Eukaryota</taxon>
        <taxon>Metazoa</taxon>
        <taxon>Ecdysozoa</taxon>
        <taxon>Arthropoda</taxon>
        <taxon>Hexapoda</taxon>
        <taxon>Insecta</taxon>
        <taxon>Pterygota</taxon>
        <taxon>Neoptera</taxon>
        <taxon>Endopterygota</taxon>
        <taxon>Lepidoptera</taxon>
        <taxon>Glossata</taxon>
        <taxon>Ditrysia</taxon>
        <taxon>Tineoidea</taxon>
        <taxon>Psychidae</taxon>
        <taxon>Oiketicinae</taxon>
        <taxon>Eumeta</taxon>
    </lineage>
</organism>
<accession>A0A4C1TRJ2</accession>
<protein>
    <submittedName>
        <fullName evidence="1">Uncharacterized protein</fullName>
    </submittedName>
</protein>
<gene>
    <name evidence="1" type="ORF">EVAR_19384_1</name>
</gene>
<name>A0A4C1TRJ2_EUMVA</name>
<comment type="caution">
    <text evidence="1">The sequence shown here is derived from an EMBL/GenBank/DDBJ whole genome shotgun (WGS) entry which is preliminary data.</text>
</comment>
<dbReference type="EMBL" id="BGZK01000080">
    <property type="protein sequence ID" value="GBP16589.1"/>
    <property type="molecule type" value="Genomic_DNA"/>
</dbReference>
<sequence>MHQTPRLHGNTTHIRRISCPPRSYSVYLLDSKRRLALFIKKSTLERALRRWPLKYKIPRRGDRELILLRPDVPSLRAVNRDFYVWSASFLRRHRRAAMMKFQFSLPPVDPSLRSRSISHAKTPPNPGRLAPIVAPKLSFSEENSTSFCSTLSVKTFFESPTKARPGCE</sequence>
<proteinExistence type="predicted"/>
<reference evidence="1 2" key="1">
    <citation type="journal article" date="2019" name="Commun. Biol.">
        <title>The bagworm genome reveals a unique fibroin gene that provides high tensile strength.</title>
        <authorList>
            <person name="Kono N."/>
            <person name="Nakamura H."/>
            <person name="Ohtoshi R."/>
            <person name="Tomita M."/>
            <person name="Numata K."/>
            <person name="Arakawa K."/>
        </authorList>
    </citation>
    <scope>NUCLEOTIDE SEQUENCE [LARGE SCALE GENOMIC DNA]</scope>
</reference>